<comment type="caution">
    <text evidence="1">The sequence shown here is derived from an EMBL/GenBank/DDBJ whole genome shotgun (WGS) entry which is preliminary data.</text>
</comment>
<organism evidence="1 2">
    <name type="scientific">Protopolystoma xenopodis</name>
    <dbReference type="NCBI Taxonomy" id="117903"/>
    <lineage>
        <taxon>Eukaryota</taxon>
        <taxon>Metazoa</taxon>
        <taxon>Spiralia</taxon>
        <taxon>Lophotrochozoa</taxon>
        <taxon>Platyhelminthes</taxon>
        <taxon>Monogenea</taxon>
        <taxon>Polyopisthocotylea</taxon>
        <taxon>Polystomatidea</taxon>
        <taxon>Polystomatidae</taxon>
        <taxon>Protopolystoma</taxon>
    </lineage>
</organism>
<protein>
    <submittedName>
        <fullName evidence="1">Uncharacterized protein</fullName>
    </submittedName>
</protein>
<sequence length="407" mass="44279">RELNYIRKPRRKWICLRPSASRYEVDKHQTISIPPDDTGHGEDASNSISISFSLPPLSQNLLLNRTGQFPTTSCGMIEEPNKSTTMNSNLSQIMQHDLQNTFLLHKSLIAPTDSDVPGAERGRYTNVYASRNVNSNSPLCEEVEDDQVPLPPPYTTDQAPYVTASSRTASGHTQVGLHVGFTDDQTSTASEPLQPADSGCYNANYSHFPSVSLAQFRSWNISNIGSVGLREPNLTQQVDGLSKDLAVTEAEKNVEMDRPENTFIENGQIKEPIQLRRSGPVVPVSHSVATTTADIFCGPASRVDRCGQSLELTGPVYPQHPTPTSSISSSYSLSHIPSIQGVVGSMQRHRPFQDASSKTADIEACASLAPPTPIMMVATSNSAFAPERLTTLVYADGIASNGSHERR</sequence>
<dbReference type="AlphaFoldDB" id="A0A448WB60"/>
<accession>A0A448WB60</accession>
<name>A0A448WB60_9PLAT</name>
<gene>
    <name evidence="1" type="ORF">PXEA_LOCUS894</name>
</gene>
<reference evidence="1" key="1">
    <citation type="submission" date="2018-11" db="EMBL/GenBank/DDBJ databases">
        <authorList>
            <consortium name="Pathogen Informatics"/>
        </authorList>
    </citation>
    <scope>NUCLEOTIDE SEQUENCE</scope>
</reference>
<evidence type="ECO:0000313" key="1">
    <source>
        <dbReference type="EMBL" id="VEL07454.1"/>
    </source>
</evidence>
<proteinExistence type="predicted"/>
<feature type="non-terminal residue" evidence="1">
    <location>
        <position position="1"/>
    </location>
</feature>
<dbReference type="EMBL" id="CAAALY010001775">
    <property type="protein sequence ID" value="VEL07454.1"/>
    <property type="molecule type" value="Genomic_DNA"/>
</dbReference>
<keyword evidence="2" id="KW-1185">Reference proteome</keyword>
<evidence type="ECO:0000313" key="2">
    <source>
        <dbReference type="Proteomes" id="UP000784294"/>
    </source>
</evidence>
<dbReference type="Proteomes" id="UP000784294">
    <property type="component" value="Unassembled WGS sequence"/>
</dbReference>